<dbReference type="AlphaFoldDB" id="A0A7E5WYH2"/>
<dbReference type="Gene3D" id="1.25.40.10">
    <property type="entry name" value="Tetratricopeptide repeat domain"/>
    <property type="match status" value="1"/>
</dbReference>
<feature type="compositionally biased region" description="Polar residues" evidence="1">
    <location>
        <begin position="20"/>
        <end position="34"/>
    </location>
</feature>
<evidence type="ECO:0000313" key="3">
    <source>
        <dbReference type="RefSeq" id="XP_026745307.1"/>
    </source>
</evidence>
<accession>A0A7E5WYH2</accession>
<dbReference type="SUPFAM" id="SSF48452">
    <property type="entry name" value="TPR-like"/>
    <property type="match status" value="1"/>
</dbReference>
<evidence type="ECO:0000256" key="1">
    <source>
        <dbReference type="SAM" id="MobiDB-lite"/>
    </source>
</evidence>
<dbReference type="OrthoDB" id="7391364at2759"/>
<organism evidence="2 3">
    <name type="scientific">Trichoplusia ni</name>
    <name type="common">Cabbage looper</name>
    <dbReference type="NCBI Taxonomy" id="7111"/>
    <lineage>
        <taxon>Eukaryota</taxon>
        <taxon>Metazoa</taxon>
        <taxon>Ecdysozoa</taxon>
        <taxon>Arthropoda</taxon>
        <taxon>Hexapoda</taxon>
        <taxon>Insecta</taxon>
        <taxon>Pterygota</taxon>
        <taxon>Neoptera</taxon>
        <taxon>Endopterygota</taxon>
        <taxon>Lepidoptera</taxon>
        <taxon>Glossata</taxon>
        <taxon>Ditrysia</taxon>
        <taxon>Noctuoidea</taxon>
        <taxon>Noctuidae</taxon>
        <taxon>Plusiinae</taxon>
        <taxon>Trichoplusia</taxon>
    </lineage>
</organism>
<dbReference type="Proteomes" id="UP000322000">
    <property type="component" value="Chromosome 22"/>
</dbReference>
<gene>
    <name evidence="3" type="primary">LOC113506673</name>
</gene>
<reference evidence="3" key="1">
    <citation type="submission" date="2025-08" db="UniProtKB">
        <authorList>
            <consortium name="RefSeq"/>
        </authorList>
    </citation>
    <scope>IDENTIFICATION</scope>
</reference>
<dbReference type="KEGG" id="tnl:113506673"/>
<protein>
    <submittedName>
        <fullName evidence="3">Uncharacterized protein LOC113506673</fullName>
    </submittedName>
</protein>
<name>A0A7E5WYH2_TRINI</name>
<sequence>MPPKSNKSTKSAKSTKSERPSVTQSVPESTTTGNTYLASSDNSIFIPRCVSLSVHLTGAPPTQVEYLFIVLFHGAIIMEEKWENDTVYEAKPLPIDLKNPHDERIVCSKPLILLMRTTGGKGSKEPDPLCHPDNRAGATVDMFPLVLGEEEVFTKVYMYSIATGERFSDCTVQVRVLSPGSRDDDLIPLTITMLSIHCLPQARDNTVYMSAIGLNGLQKPKVVNFLKSLSNADAKKVVWASEVTAGHITDTAINIIHDDKFIPSDLNPQTGPNCRSFYWNAMKRVMVDPEQLRERLSSPFFIDVAGVPRIGKVEVRGRYMGFVDARVLLEPGQRTVTVCSKLTYFIEANIPDHIGPLLDIPPTSAKPSTRDTDQVLDEHGHNAYVITRFDLTEPLVFKLKIEELYSTIGFPLPQDSTAPRTEANTSITPDEITIDARQIRVEAGALAVHKELSGLACKGVVPMTQGIRRTAANRLLLRVRAMLKSFPPGDCSYIDWQDTVTGQHAASRRAVTASFAPQPPKPRIPEKVAASRSRIAGDIRVAEELVKTNVETAGCNPRLFLALTLRSLEERHDMQARNYLLEALSIETRNRFLLWILGALEFDQSADLATVGGAAFRIAVKGDSSDGTANAIGWAALHAFHHYHGNQYAAFVAAKKMRKSFSLPREWGKIIDRWVDTSGEEEIFWSPTVIESNNPILIAAAFFLCLKCFKFTERLLRCVEQGCAKRGCFNSNFKTGPDIFYIRAASLILRNQFEKALEMTLEGIKRYGPSPIMSQMRVTCLTCIRNWDSECHRAMVESEKAGSKLCPSLLYKSALSMFKVNPNEALQRAARAHKQAPSAYTALLIGRIQARLGEDWLAERWLAAAVKLEPLLADGWAMLCLLAMYNRNLPKARAMLRSARQAGPISPDIESEMLRVMDMVKLDRLPDFLVKNLCLCDYF</sequence>
<proteinExistence type="predicted"/>
<feature type="region of interest" description="Disordered" evidence="1">
    <location>
        <begin position="1"/>
        <end position="34"/>
    </location>
</feature>
<dbReference type="InParanoid" id="A0A7E5WYH2"/>
<dbReference type="InterPro" id="IPR011990">
    <property type="entry name" value="TPR-like_helical_dom_sf"/>
</dbReference>
<evidence type="ECO:0000313" key="2">
    <source>
        <dbReference type="Proteomes" id="UP000322000"/>
    </source>
</evidence>
<dbReference type="RefSeq" id="XP_026745307.1">
    <property type="nucleotide sequence ID" value="XM_026889506.1"/>
</dbReference>
<keyword evidence="2" id="KW-1185">Reference proteome</keyword>
<dbReference type="GeneID" id="113506673"/>
<feature type="compositionally biased region" description="Low complexity" evidence="1">
    <location>
        <begin position="1"/>
        <end position="14"/>
    </location>
</feature>